<gene>
    <name evidence="2" type="ORF">AXE65_12710</name>
</gene>
<dbReference type="SMART" id="SM01040">
    <property type="entry name" value="Bro-N"/>
    <property type="match status" value="1"/>
</dbReference>
<sequence length="93" mass="10560">MNIIPFKTDDFSIRVIEIQGEPWFVGKDIAEALGYSDTVNAIKLHCKGVVKHHPLQTKGGMQKVRLINEPDLFRLIVNSQLPAAEQFENTREN</sequence>
<evidence type="ECO:0000259" key="1">
    <source>
        <dbReference type="PROSITE" id="PS51750"/>
    </source>
</evidence>
<accession>A0A139SVJ2</accession>
<dbReference type="OrthoDB" id="79831at2"/>
<dbReference type="Pfam" id="PF02498">
    <property type="entry name" value="Bro-N"/>
    <property type="match status" value="1"/>
</dbReference>
<dbReference type="AlphaFoldDB" id="A0A139SVJ2"/>
<name>A0A139SVJ2_9GAMM</name>
<feature type="domain" description="Bro-N" evidence="1">
    <location>
        <begin position="1"/>
        <end position="93"/>
    </location>
</feature>
<dbReference type="RefSeq" id="WP_068388876.1">
    <property type="nucleotide sequence ID" value="NZ_LSZO01000110.1"/>
</dbReference>
<dbReference type="PROSITE" id="PS51750">
    <property type="entry name" value="BRO_N"/>
    <property type="match status" value="1"/>
</dbReference>
<dbReference type="PANTHER" id="PTHR36180">
    <property type="entry name" value="DNA-BINDING PROTEIN-RELATED-RELATED"/>
    <property type="match status" value="1"/>
</dbReference>
<organism evidence="2 3">
    <name type="scientific">Ventosimonas gracilis</name>
    <dbReference type="NCBI Taxonomy" id="1680762"/>
    <lineage>
        <taxon>Bacteria</taxon>
        <taxon>Pseudomonadati</taxon>
        <taxon>Pseudomonadota</taxon>
        <taxon>Gammaproteobacteria</taxon>
        <taxon>Pseudomonadales</taxon>
        <taxon>Ventosimonadaceae</taxon>
        <taxon>Ventosimonas</taxon>
    </lineage>
</organism>
<dbReference type="Proteomes" id="UP000072660">
    <property type="component" value="Unassembled WGS sequence"/>
</dbReference>
<protein>
    <recommendedName>
        <fullName evidence="1">Bro-N domain-containing protein</fullName>
    </recommendedName>
</protein>
<evidence type="ECO:0000313" key="2">
    <source>
        <dbReference type="EMBL" id="KXU38636.1"/>
    </source>
</evidence>
<dbReference type="PANTHER" id="PTHR36180:SF2">
    <property type="entry name" value="BRO FAMILY PROTEIN"/>
    <property type="match status" value="1"/>
</dbReference>
<dbReference type="EMBL" id="LSZO01000110">
    <property type="protein sequence ID" value="KXU38636.1"/>
    <property type="molecule type" value="Genomic_DNA"/>
</dbReference>
<keyword evidence="3" id="KW-1185">Reference proteome</keyword>
<dbReference type="InterPro" id="IPR003497">
    <property type="entry name" value="BRO_N_domain"/>
</dbReference>
<proteinExistence type="predicted"/>
<reference evidence="2 3" key="1">
    <citation type="submission" date="2016-02" db="EMBL/GenBank/DDBJ databases">
        <authorList>
            <person name="Wen L."/>
            <person name="He K."/>
            <person name="Yang H."/>
        </authorList>
    </citation>
    <scope>NUCLEOTIDE SEQUENCE [LARGE SCALE GENOMIC DNA]</scope>
    <source>
        <strain evidence="2 3">CV58</strain>
    </source>
</reference>
<evidence type="ECO:0000313" key="3">
    <source>
        <dbReference type="Proteomes" id="UP000072660"/>
    </source>
</evidence>
<comment type="caution">
    <text evidence="2">The sequence shown here is derived from an EMBL/GenBank/DDBJ whole genome shotgun (WGS) entry which is preliminary data.</text>
</comment>